<comment type="caution">
    <text evidence="1">The sequence shown here is derived from an EMBL/GenBank/DDBJ whole genome shotgun (WGS) entry which is preliminary data.</text>
</comment>
<name>A0A917KXE3_9ACTN</name>
<gene>
    <name evidence="1" type="ORF">GCM10010121_045970</name>
</gene>
<dbReference type="Proteomes" id="UP000657574">
    <property type="component" value="Unassembled WGS sequence"/>
</dbReference>
<organism evidence="1 2">
    <name type="scientific">Streptomyces brasiliensis</name>
    <dbReference type="NCBI Taxonomy" id="1954"/>
    <lineage>
        <taxon>Bacteria</taxon>
        <taxon>Bacillati</taxon>
        <taxon>Actinomycetota</taxon>
        <taxon>Actinomycetes</taxon>
        <taxon>Kitasatosporales</taxon>
        <taxon>Streptomycetaceae</taxon>
        <taxon>Streptomyces</taxon>
    </lineage>
</organism>
<protein>
    <submittedName>
        <fullName evidence="1">Uncharacterized protein</fullName>
    </submittedName>
</protein>
<proteinExistence type="predicted"/>
<reference evidence="1" key="2">
    <citation type="submission" date="2020-09" db="EMBL/GenBank/DDBJ databases">
        <authorList>
            <person name="Sun Q."/>
            <person name="Ohkuma M."/>
        </authorList>
    </citation>
    <scope>NUCLEOTIDE SEQUENCE</scope>
    <source>
        <strain evidence="1">JCM 3086</strain>
    </source>
</reference>
<evidence type="ECO:0000313" key="2">
    <source>
        <dbReference type="Proteomes" id="UP000657574"/>
    </source>
</evidence>
<dbReference type="AlphaFoldDB" id="A0A917KXE3"/>
<dbReference type="EMBL" id="BMQA01000014">
    <property type="protein sequence ID" value="GGJ29468.1"/>
    <property type="molecule type" value="Genomic_DNA"/>
</dbReference>
<keyword evidence="2" id="KW-1185">Reference proteome</keyword>
<reference evidence="1" key="1">
    <citation type="journal article" date="2014" name="Int. J. Syst. Evol. Microbiol.">
        <title>Complete genome sequence of Corynebacterium casei LMG S-19264T (=DSM 44701T), isolated from a smear-ripened cheese.</title>
        <authorList>
            <consortium name="US DOE Joint Genome Institute (JGI-PGF)"/>
            <person name="Walter F."/>
            <person name="Albersmeier A."/>
            <person name="Kalinowski J."/>
            <person name="Ruckert C."/>
        </authorList>
    </citation>
    <scope>NUCLEOTIDE SEQUENCE</scope>
    <source>
        <strain evidence="1">JCM 3086</strain>
    </source>
</reference>
<accession>A0A917KXE3</accession>
<sequence>MTVAVKWFASHVSFRLSGTGQVVAFWCVPAPPSGVFETDVSAAPVTPRGATVSGCSVRRGSPVSALL</sequence>
<evidence type="ECO:0000313" key="1">
    <source>
        <dbReference type="EMBL" id="GGJ29468.1"/>
    </source>
</evidence>